<evidence type="ECO:0000256" key="1">
    <source>
        <dbReference type="ARBA" id="ARBA00022723"/>
    </source>
</evidence>
<gene>
    <name evidence="3" type="ORF">IQ260_27910</name>
</gene>
<dbReference type="EMBL" id="JADEXP010000441">
    <property type="protein sequence ID" value="MBE9070475.1"/>
    <property type="molecule type" value="Genomic_DNA"/>
</dbReference>
<name>A0A929FAK8_LEPEC</name>
<dbReference type="SUPFAM" id="SSF57868">
    <property type="entry name" value="Metallothionein"/>
    <property type="match status" value="1"/>
</dbReference>
<dbReference type="InterPro" id="IPR000518">
    <property type="entry name" value="Metalthion_fam14_prok"/>
</dbReference>
<organism evidence="3 4">
    <name type="scientific">Leptolyngbya cf. ectocarpi LEGE 11479</name>
    <dbReference type="NCBI Taxonomy" id="1828722"/>
    <lineage>
        <taxon>Bacteria</taxon>
        <taxon>Bacillati</taxon>
        <taxon>Cyanobacteriota</taxon>
        <taxon>Cyanophyceae</taxon>
        <taxon>Leptolyngbyales</taxon>
        <taxon>Leptolyngbyaceae</taxon>
        <taxon>Leptolyngbya group</taxon>
        <taxon>Leptolyngbya</taxon>
    </lineage>
</organism>
<evidence type="ECO:0000313" key="3">
    <source>
        <dbReference type="EMBL" id="MBE9070475.1"/>
    </source>
</evidence>
<dbReference type="Pfam" id="PF02069">
    <property type="entry name" value="Metallothio_Pro"/>
    <property type="match status" value="1"/>
</dbReference>
<dbReference type="AlphaFoldDB" id="A0A929FAK8"/>
<dbReference type="PRINTS" id="PR00859">
    <property type="entry name" value="MTPROKARYOTE"/>
</dbReference>
<dbReference type="GO" id="GO:0046872">
    <property type="term" value="F:metal ion binding"/>
    <property type="evidence" value="ECO:0007669"/>
    <property type="project" value="UniProtKB-KW"/>
</dbReference>
<reference evidence="3" key="1">
    <citation type="submission" date="2020-10" db="EMBL/GenBank/DDBJ databases">
        <authorList>
            <person name="Castelo-Branco R."/>
            <person name="Eusebio N."/>
            <person name="Adriana R."/>
            <person name="Vieira A."/>
            <person name="Brugerolle De Fraissinette N."/>
            <person name="Rezende De Castro R."/>
            <person name="Schneider M.P."/>
            <person name="Vasconcelos V."/>
            <person name="Leao P.N."/>
        </authorList>
    </citation>
    <scope>NUCLEOTIDE SEQUENCE</scope>
    <source>
        <strain evidence="3">LEGE 11479</strain>
    </source>
</reference>
<sequence length="56" mass="5806">MATVTQMKCACESCLCIVDTSQAIQKDGQYYCSEGCAGGHADNTAGCGHTGCNCHK</sequence>
<dbReference type="Gene3D" id="2.30.170.10">
    <property type="match status" value="1"/>
</dbReference>
<dbReference type="RefSeq" id="WP_193996337.1">
    <property type="nucleotide sequence ID" value="NZ_JADEXP010000441.1"/>
</dbReference>
<accession>A0A929FAK8</accession>
<comment type="caution">
    <text evidence="3">The sequence shown here is derived from an EMBL/GenBank/DDBJ whole genome shotgun (WGS) entry which is preliminary data.</text>
</comment>
<dbReference type="InterPro" id="IPR017854">
    <property type="entry name" value="Metalthion_dom_sf"/>
</dbReference>
<evidence type="ECO:0000313" key="4">
    <source>
        <dbReference type="Proteomes" id="UP000615026"/>
    </source>
</evidence>
<keyword evidence="1" id="KW-0479">Metal-binding</keyword>
<protein>
    <submittedName>
        <fullName evidence="3">Metallothionein</fullName>
    </submittedName>
</protein>
<evidence type="ECO:0000256" key="2">
    <source>
        <dbReference type="ARBA" id="ARBA00022851"/>
    </source>
</evidence>
<keyword evidence="4" id="KW-1185">Reference proteome</keyword>
<proteinExistence type="predicted"/>
<dbReference type="Proteomes" id="UP000615026">
    <property type="component" value="Unassembled WGS sequence"/>
</dbReference>
<keyword evidence="2" id="KW-0480">Metal-thiolate cluster</keyword>